<dbReference type="Proteomes" id="UP001055712">
    <property type="component" value="Unassembled WGS sequence"/>
</dbReference>
<dbReference type="OrthoDB" id="509153at2759"/>
<reference evidence="1" key="2">
    <citation type="submission" date="2020-11" db="EMBL/GenBank/DDBJ databases">
        <authorList>
            <person name="Cecchin M."/>
            <person name="Marcolungo L."/>
            <person name="Rossato M."/>
            <person name="Girolomoni L."/>
            <person name="Cosentino E."/>
            <person name="Cuine S."/>
            <person name="Li-Beisson Y."/>
            <person name="Delledonne M."/>
            <person name="Ballottari M."/>
        </authorList>
    </citation>
    <scope>NUCLEOTIDE SEQUENCE</scope>
    <source>
        <strain evidence="1">211/11P</strain>
        <tissue evidence="1">Whole cell</tissue>
    </source>
</reference>
<accession>A0A9D4YYV3</accession>
<proteinExistence type="predicted"/>
<gene>
    <name evidence="1" type="ORF">D9Q98_003269</name>
</gene>
<dbReference type="EMBL" id="SIDB01000004">
    <property type="protein sequence ID" value="KAI3433456.1"/>
    <property type="molecule type" value="Genomic_DNA"/>
</dbReference>
<comment type="caution">
    <text evidence="1">The sequence shown here is derived from an EMBL/GenBank/DDBJ whole genome shotgun (WGS) entry which is preliminary data.</text>
</comment>
<organism evidence="1 2">
    <name type="scientific">Chlorella vulgaris</name>
    <name type="common">Green alga</name>
    <dbReference type="NCBI Taxonomy" id="3077"/>
    <lineage>
        <taxon>Eukaryota</taxon>
        <taxon>Viridiplantae</taxon>
        <taxon>Chlorophyta</taxon>
        <taxon>core chlorophytes</taxon>
        <taxon>Trebouxiophyceae</taxon>
        <taxon>Chlorellales</taxon>
        <taxon>Chlorellaceae</taxon>
        <taxon>Chlorella clade</taxon>
        <taxon>Chlorella</taxon>
    </lineage>
</organism>
<protein>
    <submittedName>
        <fullName evidence="1">Uncharacterized protein</fullName>
    </submittedName>
</protein>
<sequence length="210" mass="22711">MSRGFSRLALGARWGRQHNTSSTPGMMEVAVIDPLFVLEPERLSAATATSAAQVGGDAAGVQPFVTLSVPFRLLALLNQGHLELADHDDPGNHWYFGKRAELFQYQFVGRHSVHSGFTSLVMAHELKQLMSATVQKQNRKQAALEDRSWLAFLQHMKGSSGEGIWPTPALPFLFAGKAIECESVGVYSVAEGGSVHGLMLSTEYDTPGAG</sequence>
<name>A0A9D4YYV3_CHLVU</name>
<evidence type="ECO:0000313" key="1">
    <source>
        <dbReference type="EMBL" id="KAI3433456.1"/>
    </source>
</evidence>
<reference evidence="1" key="1">
    <citation type="journal article" date="2019" name="Plant J.">
        <title>Chlorella vulgaris genome assembly and annotation reveals the molecular basis for metabolic acclimation to high light conditions.</title>
        <authorList>
            <person name="Cecchin M."/>
            <person name="Marcolungo L."/>
            <person name="Rossato M."/>
            <person name="Girolomoni L."/>
            <person name="Cosentino E."/>
            <person name="Cuine S."/>
            <person name="Li-Beisson Y."/>
            <person name="Delledonne M."/>
            <person name="Ballottari M."/>
        </authorList>
    </citation>
    <scope>NUCLEOTIDE SEQUENCE</scope>
    <source>
        <strain evidence="1">211/11P</strain>
    </source>
</reference>
<evidence type="ECO:0000313" key="2">
    <source>
        <dbReference type="Proteomes" id="UP001055712"/>
    </source>
</evidence>
<keyword evidence="2" id="KW-1185">Reference proteome</keyword>
<dbReference type="AlphaFoldDB" id="A0A9D4YYV3"/>